<dbReference type="InterPro" id="IPR020846">
    <property type="entry name" value="MFS_dom"/>
</dbReference>
<dbReference type="PANTHER" id="PTHR11360">
    <property type="entry name" value="MONOCARBOXYLATE TRANSPORTER"/>
    <property type="match status" value="1"/>
</dbReference>
<feature type="transmembrane region" description="Helical" evidence="3">
    <location>
        <begin position="105"/>
        <end position="128"/>
    </location>
</feature>
<feature type="transmembrane region" description="Helical" evidence="3">
    <location>
        <begin position="350"/>
        <end position="373"/>
    </location>
</feature>
<keyword evidence="3" id="KW-1133">Transmembrane helix</keyword>
<dbReference type="PANTHER" id="PTHR11360:SF234">
    <property type="entry name" value="MFS-TYPE TRANSPORTER DBAD-RELATED"/>
    <property type="match status" value="1"/>
</dbReference>
<dbReference type="GeneID" id="36322933"/>
<comment type="similarity">
    <text evidence="2">Belongs to the major facilitator superfamily. Monocarboxylate porter (TC 2.A.1.13) family.</text>
</comment>
<comment type="subcellular location">
    <subcellularLocation>
        <location evidence="1">Membrane</location>
        <topology evidence="1">Multi-pass membrane protein</topology>
    </subcellularLocation>
</comment>
<feature type="transmembrane region" description="Helical" evidence="3">
    <location>
        <begin position="140"/>
        <end position="160"/>
    </location>
</feature>
<sequence>MEEIIIPDGGLRAWMSVLGGWIISFCTFGFASSFGVFEDYYVLSGASTSSNISWIGSIQLFLLFFMGLPAGKLFDEGYFHITTAIGSTILVFAMMMLSLADPTKYYQLLLAQGFAAGLGGGLILVPALSVQSHHWRKRRSLAMGIVFTGSSCGGLVYPIMLNQLFYHPSVGFHWGVRAAAFMTLGLVVIANFALTTRLPFARERRKRQADGAEAGPKPSVGAILRDPPFMVSCMGAFLGLWGVFLPYFYLQLFISVHGLSQTLAFYSIAIINAASVIGRTIPNAIADRVGNFTTLVPIWACTSALVFVMFAATNTGAVIVFAILYGAFSGAFISLLPPTLASMSRSPAEIGIRIGFGYCFVSFAMLTGTPIAGALLGSENRWDRAIIFSGVVMLAGSALLGVARHMLVRRKGTWRT</sequence>
<feature type="transmembrane region" description="Helical" evidence="3">
    <location>
        <begin position="229"/>
        <end position="250"/>
    </location>
</feature>
<feature type="domain" description="Major facilitator superfamily (MFS) profile" evidence="4">
    <location>
        <begin position="228"/>
        <end position="416"/>
    </location>
</feature>
<feature type="transmembrane region" description="Helical" evidence="3">
    <location>
        <begin position="289"/>
        <end position="312"/>
    </location>
</feature>
<dbReference type="PROSITE" id="PS50850">
    <property type="entry name" value="MFS"/>
    <property type="match status" value="1"/>
</dbReference>
<feature type="transmembrane region" description="Helical" evidence="3">
    <location>
        <begin position="78"/>
        <end position="99"/>
    </location>
</feature>
<keyword evidence="3" id="KW-0472">Membrane</keyword>
<evidence type="ECO:0000313" key="6">
    <source>
        <dbReference type="Proteomes" id="UP000194127"/>
    </source>
</evidence>
<gene>
    <name evidence="5" type="ORF">POSPLADRAFT_1041830</name>
</gene>
<feature type="transmembrane region" description="Helical" evidence="3">
    <location>
        <begin position="52"/>
        <end position="71"/>
    </location>
</feature>
<dbReference type="InterPro" id="IPR036259">
    <property type="entry name" value="MFS_trans_sf"/>
</dbReference>
<protein>
    <recommendedName>
        <fullName evidence="4">Major facilitator superfamily (MFS) profile domain-containing protein</fullName>
    </recommendedName>
</protein>
<evidence type="ECO:0000259" key="4">
    <source>
        <dbReference type="PROSITE" id="PS50850"/>
    </source>
</evidence>
<feature type="transmembrane region" description="Helical" evidence="3">
    <location>
        <begin position="256"/>
        <end position="277"/>
    </location>
</feature>
<feature type="transmembrane region" description="Helical" evidence="3">
    <location>
        <begin position="12"/>
        <end position="32"/>
    </location>
</feature>
<evidence type="ECO:0000256" key="3">
    <source>
        <dbReference type="SAM" id="Phobius"/>
    </source>
</evidence>
<dbReference type="OrthoDB" id="6499973at2759"/>
<evidence type="ECO:0000256" key="2">
    <source>
        <dbReference type="ARBA" id="ARBA00006727"/>
    </source>
</evidence>
<feature type="transmembrane region" description="Helical" evidence="3">
    <location>
        <begin position="172"/>
        <end position="194"/>
    </location>
</feature>
<dbReference type="AlphaFoldDB" id="A0A1X6MKR2"/>
<dbReference type="EMBL" id="KZ110610">
    <property type="protein sequence ID" value="OSX57031.1"/>
    <property type="molecule type" value="Genomic_DNA"/>
</dbReference>
<reference evidence="5 6" key="1">
    <citation type="submission" date="2017-04" db="EMBL/GenBank/DDBJ databases">
        <title>Genome Sequence of the Model Brown-Rot Fungus Postia placenta SB12.</title>
        <authorList>
            <consortium name="DOE Joint Genome Institute"/>
            <person name="Gaskell J."/>
            <person name="Kersten P."/>
            <person name="Larrondo L.F."/>
            <person name="Canessa P."/>
            <person name="Martinez D."/>
            <person name="Hibbett D."/>
            <person name="Schmoll M."/>
            <person name="Kubicek C.P."/>
            <person name="Martinez A.T."/>
            <person name="Yadav J."/>
            <person name="Master E."/>
            <person name="Magnuson J.K."/>
            <person name="James T."/>
            <person name="Yaver D."/>
            <person name="Berka R."/>
            <person name="Labutti K."/>
            <person name="Lipzen A."/>
            <person name="Aerts A."/>
            <person name="Barry K."/>
            <person name="Henrissat B."/>
            <person name="Blanchette R."/>
            <person name="Grigoriev I."/>
            <person name="Cullen D."/>
        </authorList>
    </citation>
    <scope>NUCLEOTIDE SEQUENCE [LARGE SCALE GENOMIC DNA]</scope>
    <source>
        <strain evidence="5 6">MAD-698-R-SB12</strain>
    </source>
</reference>
<dbReference type="SUPFAM" id="SSF103473">
    <property type="entry name" value="MFS general substrate transporter"/>
    <property type="match status" value="1"/>
</dbReference>
<name>A0A1X6MKR2_9APHY</name>
<dbReference type="GO" id="GO:0022857">
    <property type="term" value="F:transmembrane transporter activity"/>
    <property type="evidence" value="ECO:0007669"/>
    <property type="project" value="InterPro"/>
</dbReference>
<dbReference type="Proteomes" id="UP000194127">
    <property type="component" value="Unassembled WGS sequence"/>
</dbReference>
<feature type="transmembrane region" description="Helical" evidence="3">
    <location>
        <begin position="385"/>
        <end position="407"/>
    </location>
</feature>
<accession>A0A1X6MKR2</accession>
<organism evidence="5 6">
    <name type="scientific">Postia placenta MAD-698-R-SB12</name>
    <dbReference type="NCBI Taxonomy" id="670580"/>
    <lineage>
        <taxon>Eukaryota</taxon>
        <taxon>Fungi</taxon>
        <taxon>Dikarya</taxon>
        <taxon>Basidiomycota</taxon>
        <taxon>Agaricomycotina</taxon>
        <taxon>Agaricomycetes</taxon>
        <taxon>Polyporales</taxon>
        <taxon>Adustoporiaceae</taxon>
        <taxon>Rhodonia</taxon>
    </lineage>
</organism>
<feature type="transmembrane region" description="Helical" evidence="3">
    <location>
        <begin position="318"/>
        <end position="338"/>
    </location>
</feature>
<keyword evidence="3" id="KW-0812">Transmembrane</keyword>
<dbReference type="GO" id="GO:0016020">
    <property type="term" value="C:membrane"/>
    <property type="evidence" value="ECO:0007669"/>
    <property type="project" value="UniProtKB-SubCell"/>
</dbReference>
<dbReference type="InterPro" id="IPR011701">
    <property type="entry name" value="MFS"/>
</dbReference>
<dbReference type="InterPro" id="IPR050327">
    <property type="entry name" value="Proton-linked_MCT"/>
</dbReference>
<evidence type="ECO:0000313" key="5">
    <source>
        <dbReference type="EMBL" id="OSX57031.1"/>
    </source>
</evidence>
<keyword evidence="6" id="KW-1185">Reference proteome</keyword>
<dbReference type="RefSeq" id="XP_024333825.1">
    <property type="nucleotide sequence ID" value="XM_024477983.1"/>
</dbReference>
<dbReference type="Gene3D" id="1.20.1250.20">
    <property type="entry name" value="MFS general substrate transporter like domains"/>
    <property type="match status" value="1"/>
</dbReference>
<proteinExistence type="inferred from homology"/>
<evidence type="ECO:0000256" key="1">
    <source>
        <dbReference type="ARBA" id="ARBA00004141"/>
    </source>
</evidence>
<dbReference type="Pfam" id="PF07690">
    <property type="entry name" value="MFS_1"/>
    <property type="match status" value="1"/>
</dbReference>